<keyword evidence="3" id="KW-1185">Reference proteome</keyword>
<gene>
    <name evidence="2" type="ORF">SAMN05216200_102361</name>
</gene>
<keyword evidence="1" id="KW-0732">Signal</keyword>
<feature type="signal peptide" evidence="1">
    <location>
        <begin position="1"/>
        <end position="21"/>
    </location>
</feature>
<dbReference type="Proteomes" id="UP000184066">
    <property type="component" value="Unassembled WGS sequence"/>
</dbReference>
<feature type="chain" id="PRO_5009929162" description="DUF302 domain-containing protein" evidence="1">
    <location>
        <begin position="22"/>
        <end position="153"/>
    </location>
</feature>
<proteinExistence type="predicted"/>
<protein>
    <recommendedName>
        <fullName evidence="4">DUF302 domain-containing protein</fullName>
    </recommendedName>
</protein>
<sequence>MNAIARLAAAAALALPGVAQAAEWDALIVEHVIEAPYEDVLEDLRLTIEGRGFVIDAVSHVGAMLNRTAGDVGAQRQVYDHAEVTQFCSATLSRKVMEADARNLAFCPYGIFTYQLHGEAGRVHVGYRRMPDGPMQEIEALLDSIVRETVGLD</sequence>
<evidence type="ECO:0000313" key="3">
    <source>
        <dbReference type="Proteomes" id="UP000184066"/>
    </source>
</evidence>
<dbReference type="OrthoDB" id="7363179at2"/>
<dbReference type="STRING" id="1189325.SAMN04488119_103148"/>
<dbReference type="EMBL" id="FRDL01000002">
    <property type="protein sequence ID" value="SHN57425.1"/>
    <property type="molecule type" value="Genomic_DNA"/>
</dbReference>
<evidence type="ECO:0008006" key="4">
    <source>
        <dbReference type="Google" id="ProtNLM"/>
    </source>
</evidence>
<accession>A0A1M7SG29</accession>
<evidence type="ECO:0000313" key="2">
    <source>
        <dbReference type="EMBL" id="SHN57425.1"/>
    </source>
</evidence>
<dbReference type="RefSeq" id="WP_083581154.1">
    <property type="nucleotide sequence ID" value="NZ_FOHL01000003.1"/>
</dbReference>
<evidence type="ECO:0000256" key="1">
    <source>
        <dbReference type="SAM" id="SignalP"/>
    </source>
</evidence>
<dbReference type="InterPro" id="IPR035923">
    <property type="entry name" value="TT1751-like_sf"/>
</dbReference>
<dbReference type="Gene3D" id="3.30.310.70">
    <property type="entry name" value="TT1751-like domain"/>
    <property type="match status" value="1"/>
</dbReference>
<reference evidence="2 3" key="1">
    <citation type="submission" date="2016-12" db="EMBL/GenBank/DDBJ databases">
        <authorList>
            <person name="Song W.-J."/>
            <person name="Kurnit D.M."/>
        </authorList>
    </citation>
    <scope>NUCLEOTIDE SEQUENCE [LARGE SCALE GENOMIC DNA]</scope>
    <source>
        <strain evidence="2 3">CGMCC 1.10808</strain>
    </source>
</reference>
<dbReference type="AlphaFoldDB" id="A0A1M7SG29"/>
<name>A0A1M7SG29_9RHOB</name>
<dbReference type="SUPFAM" id="SSF103247">
    <property type="entry name" value="TT1751-like"/>
    <property type="match status" value="1"/>
</dbReference>
<organism evidence="2 3">
    <name type="scientific">Oceanicella actignis</name>
    <dbReference type="NCBI Taxonomy" id="1189325"/>
    <lineage>
        <taxon>Bacteria</taxon>
        <taxon>Pseudomonadati</taxon>
        <taxon>Pseudomonadota</taxon>
        <taxon>Alphaproteobacteria</taxon>
        <taxon>Rhodobacterales</taxon>
        <taxon>Paracoccaceae</taxon>
        <taxon>Oceanicella</taxon>
    </lineage>
</organism>